<name>A0A0B1TPI7_OESDE</name>
<keyword evidence="4 6" id="KW-0472">Membrane</keyword>
<evidence type="ECO:0000256" key="3">
    <source>
        <dbReference type="ARBA" id="ARBA00022989"/>
    </source>
</evidence>
<dbReference type="PANTHER" id="PTHR31357">
    <property type="entry name" value="SERPENTINE RECEPTOR CLASS ALPHA-10"/>
    <property type="match status" value="1"/>
</dbReference>
<sequence>MNIGLYFDLSLMNSLQSLRYIYYKDPCDAAIPGVACFGLRFPATVCMASLAALQFGMIVERVVALWKRKCYETYGYLLGCITAVICVATSAILTAWAMMQMDFRREAVYCSVGTPEIANRIKVFVLTLSGTDGVTLIGIALLFAFNVAASKRKFFDLRSSYQLNENISVIRILLPVSMFQAVCHFSFSVANLIVQTNEASYPMITYRTIFASTYIIPYYTMITPLMMVVLLRKLQRERAAKLRKLAKSADNECVVYFTEYSKMWAKS</sequence>
<dbReference type="GO" id="GO:0016020">
    <property type="term" value="C:membrane"/>
    <property type="evidence" value="ECO:0007669"/>
    <property type="project" value="UniProtKB-SubCell"/>
</dbReference>
<dbReference type="EMBL" id="KN549242">
    <property type="protein sequence ID" value="KHJ99134.1"/>
    <property type="molecule type" value="Genomic_DNA"/>
</dbReference>
<comment type="subcellular location">
    <subcellularLocation>
        <location evidence="1">Membrane</location>
        <topology evidence="1">Multi-pass membrane protein</topology>
    </subcellularLocation>
</comment>
<keyword evidence="8" id="KW-1185">Reference proteome</keyword>
<dbReference type="InterPro" id="IPR019408">
    <property type="entry name" value="7TM_GPCR_serpentine_rcpt_Srab"/>
</dbReference>
<feature type="transmembrane region" description="Helical" evidence="6">
    <location>
        <begin position="29"/>
        <end position="53"/>
    </location>
</feature>
<dbReference type="PANTHER" id="PTHR31357:SF5">
    <property type="entry name" value="SERPENTINE RECEPTOR CLASS ALPHA-1-RELATED"/>
    <property type="match status" value="1"/>
</dbReference>
<dbReference type="OrthoDB" id="5820030at2759"/>
<keyword evidence="3 6" id="KW-1133">Transmembrane helix</keyword>
<evidence type="ECO:0000256" key="5">
    <source>
        <dbReference type="ARBA" id="ARBA00037994"/>
    </source>
</evidence>
<evidence type="ECO:0000256" key="4">
    <source>
        <dbReference type="ARBA" id="ARBA00023136"/>
    </source>
</evidence>
<keyword evidence="2 6" id="KW-0812">Transmembrane</keyword>
<evidence type="ECO:0000256" key="1">
    <source>
        <dbReference type="ARBA" id="ARBA00004141"/>
    </source>
</evidence>
<feature type="transmembrane region" description="Helical" evidence="6">
    <location>
        <begin position="169"/>
        <end position="194"/>
    </location>
</feature>
<dbReference type="AlphaFoldDB" id="A0A0B1TPI7"/>
<dbReference type="Pfam" id="PF10292">
    <property type="entry name" value="7TM_GPCR_Srab"/>
    <property type="match status" value="1"/>
</dbReference>
<dbReference type="Proteomes" id="UP000053660">
    <property type="component" value="Unassembled WGS sequence"/>
</dbReference>
<evidence type="ECO:0000256" key="2">
    <source>
        <dbReference type="ARBA" id="ARBA00022692"/>
    </source>
</evidence>
<proteinExistence type="inferred from homology"/>
<feature type="transmembrane region" description="Helical" evidence="6">
    <location>
        <begin position="214"/>
        <end position="234"/>
    </location>
</feature>
<evidence type="ECO:0000313" key="8">
    <source>
        <dbReference type="Proteomes" id="UP000053660"/>
    </source>
</evidence>
<accession>A0A0B1TPI7</accession>
<feature type="transmembrane region" description="Helical" evidence="6">
    <location>
        <begin position="74"/>
        <end position="99"/>
    </location>
</feature>
<evidence type="ECO:0000256" key="6">
    <source>
        <dbReference type="SAM" id="Phobius"/>
    </source>
</evidence>
<organism evidence="7 8">
    <name type="scientific">Oesophagostomum dentatum</name>
    <name type="common">Nodular worm</name>
    <dbReference type="NCBI Taxonomy" id="61180"/>
    <lineage>
        <taxon>Eukaryota</taxon>
        <taxon>Metazoa</taxon>
        <taxon>Ecdysozoa</taxon>
        <taxon>Nematoda</taxon>
        <taxon>Chromadorea</taxon>
        <taxon>Rhabditida</taxon>
        <taxon>Rhabditina</taxon>
        <taxon>Rhabditomorpha</taxon>
        <taxon>Strongyloidea</taxon>
        <taxon>Strongylidae</taxon>
        <taxon>Oesophagostomum</taxon>
    </lineage>
</organism>
<feature type="transmembrane region" description="Helical" evidence="6">
    <location>
        <begin position="123"/>
        <end position="148"/>
    </location>
</feature>
<protein>
    <submittedName>
        <fullName evidence="7">Integral membrane protein</fullName>
    </submittedName>
</protein>
<evidence type="ECO:0000313" key="7">
    <source>
        <dbReference type="EMBL" id="KHJ99134.1"/>
    </source>
</evidence>
<gene>
    <name evidence="7" type="ORF">OESDEN_00882</name>
</gene>
<dbReference type="InterPro" id="IPR051080">
    <property type="entry name" value="Nematode_rcpt-like_serp_alpha"/>
</dbReference>
<dbReference type="GO" id="GO:0004984">
    <property type="term" value="F:olfactory receptor activity"/>
    <property type="evidence" value="ECO:0007669"/>
    <property type="project" value="TreeGrafter"/>
</dbReference>
<comment type="similarity">
    <text evidence="5">Belongs to the nematode receptor-like protein sra family.</text>
</comment>
<reference evidence="7 8" key="1">
    <citation type="submission" date="2014-03" db="EMBL/GenBank/DDBJ databases">
        <title>Draft genome of the hookworm Oesophagostomum dentatum.</title>
        <authorList>
            <person name="Mitreva M."/>
        </authorList>
    </citation>
    <scope>NUCLEOTIDE SEQUENCE [LARGE SCALE GENOMIC DNA]</scope>
    <source>
        <strain evidence="7 8">OD-Hann</strain>
    </source>
</reference>